<dbReference type="PANTHER" id="PTHR34121">
    <property type="entry name" value="MYOSIN-11"/>
    <property type="match status" value="1"/>
</dbReference>
<sequence>MLAKKIMQGPMILKGHEVCGVFIVVEIARSKTVFGMPWLHDVKQNDDAWVEKSKGNEDVDPISEILSCKVRIIHLTYWLPSFEKFAFIPHVDKQNFFKENKEIRFQCIQGQIAKDVIGEERSMSLQRSNCEGTQPLVVHGDITRYETSGIFDDSYSNGLFTADTEHTRMTYEESKGDRGEEIETHEMDDGDGVAWDSVDAGQEEIFPRKTIATLFSTLMFKAFRIRVMQGQRVGVLIDSRATHNCIDASLYERRGLQTKDFEGLNGVVANGESLRCTRRVPLVSITMGNYTVTNDFHIVGMGVTNIALRVQWLHSLGAPRVVTAEGKERTIQHGEEFYYCGSMWSMMDVGVASNVAHEAITEIGITGSDHLSLSLCWSSEVSVDWRPHLLVEYSKDRHTCEILDGHIQDDNYRLEDEMLLYQGRLSLAYTVCHYDKSELTGSSFVESIWDNTPMLFAASMPSEHFTHVLVSGETKVTHGYSVGSHSTQEVDYVALLLPVDCLLESWDFSFTGHIEIRYEELGSHTSAGQVGELAPFVRKQVVSQANTGDSTGFRVNFHTQELIGEAVGDSMMTALHWQGLDRLEISVWIPVESRFGYHSASRITLLSVPYGGHDDGMGFLGYFGLHGSLVDGRARWRNLRRGIQLLQSNRIMLGAKNFSGREDCNVPFSCAKGLRARSIPSRGQTEGAVKRDELLQFVRVAITGLKLNAELARIDAEVIDLNCQIAGKKLPDTRNNDLSNLPERKSGEAFPVTIEGLKRSEETIRKCSRLHFLLERKKAILRRGDSEETRSQKVDKLRLLAESLAVSTIKAEKQIADNRHQKEDALNFRVAKANEVAEIEKELLAEIEVLDRRRVELEEELKKVNVALSAVNKRRINVHEEREQFFEASTQIVSHLKKKEDELMRSVSARKTESVVVNTWTNFLEDTWILQTSQSQQKEQAVKDALEEAHRQFLQFVISNLPKYKEDLHMLLDQLQTFTKFIEDLSNKSLNRSQVDSSNDSELSERRKVEEQYLEAESQTITTFRTIDSMKAEFYEHKGSSFRNAEEESKALECFGMIDQIRQKFEAMQRPTLEAGPMTPKENIASAEGKPSENDTEKPAFITQGRQRAAVKISS</sequence>
<dbReference type="InterPro" id="IPR021109">
    <property type="entry name" value="Peptidase_aspartic_dom_sf"/>
</dbReference>
<evidence type="ECO:0000313" key="4">
    <source>
        <dbReference type="Proteomes" id="UP000824469"/>
    </source>
</evidence>
<keyword evidence="1" id="KW-0175">Coiled coil</keyword>
<keyword evidence="4" id="KW-1185">Reference proteome</keyword>
<dbReference type="PANTHER" id="PTHR34121:SF1">
    <property type="entry name" value="FILAMIN-A-INTERACTING PROTEIN 1"/>
    <property type="match status" value="1"/>
</dbReference>
<dbReference type="EMBL" id="JAHRHJ020000002">
    <property type="protein sequence ID" value="KAH9326380.1"/>
    <property type="molecule type" value="Genomic_DNA"/>
</dbReference>
<evidence type="ECO:0000313" key="3">
    <source>
        <dbReference type="EMBL" id="KAH9326380.1"/>
    </source>
</evidence>
<dbReference type="Proteomes" id="UP000824469">
    <property type="component" value="Unassembled WGS sequence"/>
</dbReference>
<organism evidence="3 4">
    <name type="scientific">Taxus chinensis</name>
    <name type="common">Chinese yew</name>
    <name type="synonym">Taxus wallichiana var. chinensis</name>
    <dbReference type="NCBI Taxonomy" id="29808"/>
    <lineage>
        <taxon>Eukaryota</taxon>
        <taxon>Viridiplantae</taxon>
        <taxon>Streptophyta</taxon>
        <taxon>Embryophyta</taxon>
        <taxon>Tracheophyta</taxon>
        <taxon>Spermatophyta</taxon>
        <taxon>Pinopsida</taxon>
        <taxon>Pinidae</taxon>
        <taxon>Conifers II</taxon>
        <taxon>Cupressales</taxon>
        <taxon>Taxaceae</taxon>
        <taxon>Taxus</taxon>
    </lineage>
</organism>
<gene>
    <name evidence="3" type="ORF">KI387_006558</name>
</gene>
<comment type="caution">
    <text evidence="3">The sequence shown here is derived from an EMBL/GenBank/DDBJ whole genome shotgun (WGS) entry which is preliminary data.</text>
</comment>
<evidence type="ECO:0000256" key="1">
    <source>
        <dbReference type="SAM" id="Coils"/>
    </source>
</evidence>
<name>A0AA38GQR1_TAXCH</name>
<dbReference type="Gene3D" id="2.40.70.10">
    <property type="entry name" value="Acid Proteases"/>
    <property type="match status" value="1"/>
</dbReference>
<dbReference type="AlphaFoldDB" id="A0AA38GQR1"/>
<dbReference type="CDD" id="cd00303">
    <property type="entry name" value="retropepsin_like"/>
    <property type="match status" value="1"/>
</dbReference>
<proteinExistence type="predicted"/>
<feature type="region of interest" description="Disordered" evidence="2">
    <location>
        <begin position="1072"/>
        <end position="1115"/>
    </location>
</feature>
<reference evidence="3 4" key="1">
    <citation type="journal article" date="2021" name="Nat. Plants">
        <title>The Taxus genome provides insights into paclitaxel biosynthesis.</title>
        <authorList>
            <person name="Xiong X."/>
            <person name="Gou J."/>
            <person name="Liao Q."/>
            <person name="Li Y."/>
            <person name="Zhou Q."/>
            <person name="Bi G."/>
            <person name="Li C."/>
            <person name="Du R."/>
            <person name="Wang X."/>
            <person name="Sun T."/>
            <person name="Guo L."/>
            <person name="Liang H."/>
            <person name="Lu P."/>
            <person name="Wu Y."/>
            <person name="Zhang Z."/>
            <person name="Ro D.K."/>
            <person name="Shang Y."/>
            <person name="Huang S."/>
            <person name="Yan J."/>
        </authorList>
    </citation>
    <scope>NUCLEOTIDE SEQUENCE [LARGE SCALE GENOMIC DNA]</scope>
    <source>
        <strain evidence="3">Ta-2019</strain>
    </source>
</reference>
<feature type="coiled-coil region" evidence="1">
    <location>
        <begin position="840"/>
        <end position="874"/>
    </location>
</feature>
<protein>
    <submittedName>
        <fullName evidence="3">Uncharacterized protein</fullName>
    </submittedName>
</protein>
<evidence type="ECO:0000256" key="2">
    <source>
        <dbReference type="SAM" id="MobiDB-lite"/>
    </source>
</evidence>
<accession>A0AA38GQR1</accession>